<protein>
    <submittedName>
        <fullName evidence="2">Uncharacterized protein</fullName>
    </submittedName>
</protein>
<proteinExistence type="predicted"/>
<reference evidence="2" key="1">
    <citation type="submission" date="2020-02" db="EMBL/GenBank/DDBJ databases">
        <title>PAGI-encoded CrpP-like fluoroquinolone-modifying enzymes among Pseudomonas aeruginosa clinical isolates in Europe.</title>
        <authorList>
            <person name="Ortiz de la Rosa J.M."/>
            <person name="Nordmann P."/>
            <person name="Poirel L."/>
        </authorList>
    </citation>
    <scope>NUCLEOTIDE SEQUENCE</scope>
    <source>
        <strain evidence="2">PAGI-90</strain>
    </source>
</reference>
<evidence type="ECO:0000313" key="2">
    <source>
        <dbReference type="EMBL" id="QIU80002.1"/>
    </source>
</evidence>
<sequence>MRPAPFRACGHRLHDALPSLPSPPISRRREPARSLVMRDQQPATNPPQPCAQSPSPDWLQDLSHALIESLMAEPSGFHGEAQAEAFLRAHLARLPHYERLGLSKANLVPLMQDIFRQLQHTFSFLGIDATWLRQRQLERQVAQTNAYSVLKALQSAVAQLRTHEGPSPVLWLTGLDRTTRPFVRASALEGALRQALTDKGWTTSQIEDAWPSAGLQPYLQALGLCRQTLAFALDDPSQALDLPTQRAAILAAHDELIIELRGRPLWESWNSPPADYEWGERATVPMTSSSSTDTTGQTLPATPRGRPSYYLWELVPTPVSHRATPDAPLPGHEAAPAHRKWLAIYEQETAPAPAAASRSSVL</sequence>
<accession>A0A6H0JJD9</accession>
<dbReference type="AlphaFoldDB" id="A0A6H0JJD9"/>
<name>A0A6H0JJD9_PSEAI</name>
<organism evidence="2">
    <name type="scientific">Pseudomonas aeruginosa</name>
    <dbReference type="NCBI Taxonomy" id="287"/>
    <lineage>
        <taxon>Bacteria</taxon>
        <taxon>Pseudomonadati</taxon>
        <taxon>Pseudomonadota</taxon>
        <taxon>Gammaproteobacteria</taxon>
        <taxon>Pseudomonadales</taxon>
        <taxon>Pseudomonadaceae</taxon>
        <taxon>Pseudomonas</taxon>
    </lineage>
</organism>
<feature type="region of interest" description="Disordered" evidence="1">
    <location>
        <begin position="13"/>
        <end position="32"/>
    </location>
</feature>
<dbReference type="EMBL" id="MT074670">
    <property type="protein sequence ID" value="QIU80002.1"/>
    <property type="molecule type" value="Genomic_DNA"/>
</dbReference>
<evidence type="ECO:0000256" key="1">
    <source>
        <dbReference type="SAM" id="MobiDB-lite"/>
    </source>
</evidence>